<dbReference type="RefSeq" id="WP_248345296.1">
    <property type="nucleotide sequence ID" value="NZ_AP025592.1"/>
</dbReference>
<evidence type="ECO:0000313" key="10">
    <source>
        <dbReference type="EMBL" id="BDG08112.1"/>
    </source>
</evidence>
<feature type="domain" description="Aminomethyltransferase C-terminal" evidence="9">
    <location>
        <begin position="281"/>
        <end position="358"/>
    </location>
</feature>
<dbReference type="HAMAP" id="MF_00259">
    <property type="entry name" value="GcvT"/>
    <property type="match status" value="1"/>
</dbReference>
<name>A0ABN6N4I4_9BACT</name>
<dbReference type="SUPFAM" id="SSF101790">
    <property type="entry name" value="Aminomethyltransferase beta-barrel domain"/>
    <property type="match status" value="1"/>
</dbReference>
<dbReference type="NCBIfam" id="NF001567">
    <property type="entry name" value="PRK00389.1"/>
    <property type="match status" value="1"/>
</dbReference>
<dbReference type="Proteomes" id="UP001162734">
    <property type="component" value="Chromosome"/>
</dbReference>
<dbReference type="PANTHER" id="PTHR43757:SF2">
    <property type="entry name" value="AMINOMETHYLTRANSFERASE, MITOCHONDRIAL"/>
    <property type="match status" value="1"/>
</dbReference>
<dbReference type="PANTHER" id="PTHR43757">
    <property type="entry name" value="AMINOMETHYLTRANSFERASE"/>
    <property type="match status" value="1"/>
</dbReference>
<comment type="catalytic activity">
    <reaction evidence="6 7">
        <text>N(6)-[(R)-S(8)-aminomethyldihydrolipoyl]-L-lysyl-[protein] + (6S)-5,6,7,8-tetrahydrofolate = N(6)-[(R)-dihydrolipoyl]-L-lysyl-[protein] + (6R)-5,10-methylene-5,6,7,8-tetrahydrofolate + NH4(+)</text>
        <dbReference type="Rhea" id="RHEA:16945"/>
        <dbReference type="Rhea" id="RHEA-COMP:10475"/>
        <dbReference type="Rhea" id="RHEA-COMP:10492"/>
        <dbReference type="ChEBI" id="CHEBI:15636"/>
        <dbReference type="ChEBI" id="CHEBI:28938"/>
        <dbReference type="ChEBI" id="CHEBI:57453"/>
        <dbReference type="ChEBI" id="CHEBI:83100"/>
        <dbReference type="ChEBI" id="CHEBI:83143"/>
        <dbReference type="EC" id="2.1.2.10"/>
    </reaction>
</comment>
<sequence>MPLRTPLYDQHVQQGGRMVEFAGWEMPVQYAGILAEHEAVRARVGLFDVSHMGEVVFRGPGALAALQRLFTNDLSRIADGQAQYGCLCRESGGIVDDVVVYRRSAVDLLVCVNAGNRQKDFEWLRDHAGEGAAVENESDAWAQLALQGPKAAEVLQPLTGARLSAIGTFRFADAEVAGVPCTVARTGYTGEDGFELFCRPDQAPRLWEALLQAGTPAGIAPCGLGARDSLRLEMAYRLYGSDMDDETTPLEAGLAWVVKLDKGEFIGRDALRRQKEQGLSRKLVGFVLTDAGIARHGYPVLQDGRPVGTVTSGTRSPSLGTSIGLAYVPPALAAEGSSFAVEIRGRPAAAKVVKTPFYERSKP</sequence>
<evidence type="ECO:0000256" key="4">
    <source>
        <dbReference type="ARBA" id="ARBA00022679"/>
    </source>
</evidence>
<dbReference type="InterPro" id="IPR027266">
    <property type="entry name" value="TrmE/GcvT-like"/>
</dbReference>
<dbReference type="InterPro" id="IPR022903">
    <property type="entry name" value="GcvT_bac"/>
</dbReference>
<keyword evidence="3 7" id="KW-0032">Aminotransferase</keyword>
<dbReference type="EC" id="2.1.2.10" evidence="2 7"/>
<dbReference type="Gene3D" id="2.40.30.110">
    <property type="entry name" value="Aminomethyltransferase beta-barrel domains"/>
    <property type="match status" value="1"/>
</dbReference>
<dbReference type="Gene3D" id="3.30.70.1400">
    <property type="entry name" value="Aminomethyltransferase beta-barrel domains"/>
    <property type="match status" value="1"/>
</dbReference>
<dbReference type="InterPro" id="IPR028896">
    <property type="entry name" value="GcvT/YgfZ/DmdA"/>
</dbReference>
<dbReference type="Gene3D" id="4.10.1250.10">
    <property type="entry name" value="Aminomethyltransferase fragment"/>
    <property type="match status" value="1"/>
</dbReference>
<evidence type="ECO:0000256" key="6">
    <source>
        <dbReference type="ARBA" id="ARBA00047665"/>
    </source>
</evidence>
<dbReference type="Pfam" id="PF08669">
    <property type="entry name" value="GCV_T_C"/>
    <property type="match status" value="1"/>
</dbReference>
<organism evidence="10 11">
    <name type="scientific">Anaeromyxobacter paludicola</name>
    <dbReference type="NCBI Taxonomy" id="2918171"/>
    <lineage>
        <taxon>Bacteria</taxon>
        <taxon>Pseudomonadati</taxon>
        <taxon>Myxococcota</taxon>
        <taxon>Myxococcia</taxon>
        <taxon>Myxococcales</taxon>
        <taxon>Cystobacterineae</taxon>
        <taxon>Anaeromyxobacteraceae</taxon>
        <taxon>Anaeromyxobacter</taxon>
    </lineage>
</organism>
<comment type="subunit">
    <text evidence="7">The glycine cleavage system is composed of four proteins: P, T, L and H.</text>
</comment>
<keyword evidence="4 7" id="KW-0808">Transferase</keyword>
<feature type="domain" description="GCVT N-terminal" evidence="8">
    <location>
        <begin position="7"/>
        <end position="262"/>
    </location>
</feature>
<keyword evidence="11" id="KW-1185">Reference proteome</keyword>
<dbReference type="InterPro" id="IPR013977">
    <property type="entry name" value="GcvT_C"/>
</dbReference>
<dbReference type="InterPro" id="IPR029043">
    <property type="entry name" value="GcvT/YgfZ_C"/>
</dbReference>
<evidence type="ECO:0000256" key="5">
    <source>
        <dbReference type="ARBA" id="ARBA00031395"/>
    </source>
</evidence>
<evidence type="ECO:0000256" key="3">
    <source>
        <dbReference type="ARBA" id="ARBA00022576"/>
    </source>
</evidence>
<gene>
    <name evidence="7" type="primary">gcvT</name>
    <name evidence="10" type="ORF">AMPC_12250</name>
</gene>
<dbReference type="EMBL" id="AP025592">
    <property type="protein sequence ID" value="BDG08112.1"/>
    <property type="molecule type" value="Genomic_DNA"/>
</dbReference>
<dbReference type="Gene3D" id="3.30.1360.120">
    <property type="entry name" value="Probable tRNA modification gtpase trme, domain 1"/>
    <property type="match status" value="1"/>
</dbReference>
<dbReference type="Pfam" id="PF01571">
    <property type="entry name" value="GCV_T"/>
    <property type="match status" value="1"/>
</dbReference>
<evidence type="ECO:0000256" key="2">
    <source>
        <dbReference type="ARBA" id="ARBA00012616"/>
    </source>
</evidence>
<evidence type="ECO:0000256" key="1">
    <source>
        <dbReference type="ARBA" id="ARBA00008609"/>
    </source>
</evidence>
<accession>A0ABN6N4I4</accession>
<proteinExistence type="inferred from homology"/>
<dbReference type="InterPro" id="IPR006222">
    <property type="entry name" value="GCVT_N"/>
</dbReference>
<evidence type="ECO:0000259" key="9">
    <source>
        <dbReference type="Pfam" id="PF08669"/>
    </source>
</evidence>
<dbReference type="SUPFAM" id="SSF103025">
    <property type="entry name" value="Folate-binding domain"/>
    <property type="match status" value="1"/>
</dbReference>
<comment type="function">
    <text evidence="7">The glycine cleavage system catalyzes the degradation of glycine.</text>
</comment>
<evidence type="ECO:0000313" key="11">
    <source>
        <dbReference type="Proteomes" id="UP001162734"/>
    </source>
</evidence>
<reference evidence="11" key="1">
    <citation type="journal article" date="2022" name="Int. J. Syst. Evol. Microbiol.">
        <title>Anaeromyxobacter oryzae sp. nov., Anaeromyxobacter diazotrophicus sp. nov. and Anaeromyxobacter paludicola sp. nov., isolated from paddy soils.</title>
        <authorList>
            <person name="Itoh H."/>
            <person name="Xu Z."/>
            <person name="Mise K."/>
            <person name="Masuda Y."/>
            <person name="Ushijima N."/>
            <person name="Hayakawa C."/>
            <person name="Shiratori Y."/>
            <person name="Senoo K."/>
        </authorList>
    </citation>
    <scope>NUCLEOTIDE SEQUENCE [LARGE SCALE GENOMIC DNA]</scope>
    <source>
        <strain evidence="11">Red630</strain>
    </source>
</reference>
<evidence type="ECO:0000256" key="7">
    <source>
        <dbReference type="HAMAP-Rule" id="MF_00259"/>
    </source>
</evidence>
<dbReference type="InterPro" id="IPR006223">
    <property type="entry name" value="GcvT"/>
</dbReference>
<evidence type="ECO:0000259" key="8">
    <source>
        <dbReference type="Pfam" id="PF01571"/>
    </source>
</evidence>
<dbReference type="PIRSF" id="PIRSF006487">
    <property type="entry name" value="GcvT"/>
    <property type="match status" value="1"/>
</dbReference>
<comment type="similarity">
    <text evidence="1 7">Belongs to the GcvT family.</text>
</comment>
<dbReference type="NCBIfam" id="TIGR00528">
    <property type="entry name" value="gcvT"/>
    <property type="match status" value="1"/>
</dbReference>
<protein>
    <recommendedName>
        <fullName evidence="2 7">Aminomethyltransferase</fullName>
        <ecNumber evidence="2 7">2.1.2.10</ecNumber>
    </recommendedName>
    <alternativeName>
        <fullName evidence="5 7">Glycine cleavage system T protein</fullName>
    </alternativeName>
</protein>